<reference evidence="2 3" key="1">
    <citation type="submission" date="2016-11" db="EMBL/GenBank/DDBJ databases">
        <authorList>
            <person name="Jaros S."/>
            <person name="Januszkiewicz K."/>
            <person name="Wedrychowicz H."/>
        </authorList>
    </citation>
    <scope>NUCLEOTIDE SEQUENCE [LARGE SCALE GENOMIC DNA]</scope>
    <source>
        <strain evidence="2 3">DSM 3074</strain>
    </source>
</reference>
<proteinExistence type="predicted"/>
<dbReference type="OrthoDB" id="8732661at2"/>
<dbReference type="InterPro" id="IPR005474">
    <property type="entry name" value="Transketolase_N"/>
</dbReference>
<dbReference type="PANTHER" id="PTHR47514:SF2">
    <property type="entry name" value="TRANSKETOLASE"/>
    <property type="match status" value="1"/>
</dbReference>
<organism evidence="2 3">
    <name type="scientific">Anaerovibrio lipolyticus DSM 3074</name>
    <dbReference type="NCBI Taxonomy" id="1120997"/>
    <lineage>
        <taxon>Bacteria</taxon>
        <taxon>Bacillati</taxon>
        <taxon>Bacillota</taxon>
        <taxon>Negativicutes</taxon>
        <taxon>Selenomonadales</taxon>
        <taxon>Selenomonadaceae</taxon>
        <taxon>Anaerovibrio</taxon>
    </lineage>
</organism>
<evidence type="ECO:0000259" key="1">
    <source>
        <dbReference type="Pfam" id="PF00456"/>
    </source>
</evidence>
<dbReference type="AlphaFoldDB" id="A0A1M6EMH4"/>
<dbReference type="InterPro" id="IPR029061">
    <property type="entry name" value="THDP-binding"/>
</dbReference>
<sequence length="279" mass="31352">MADIKDTKVILQGLRKKIFLTGFKGGMAHLASCFSCLEILYTLYVDGVLRIDKENSKWRDRDRFILSKGHAGLALYAILNHIGLMSDAEYNSYLQPGGVIGGEPCRRDSQWIETATGSLGHGLSFAAGQAMALKLKKSKARVYVLLGDGEIQEGTVWEAAMSAVAMKLDNLVAIMDCNEIQKMDFIEKTIGEPRWRDKWESFGWHVEEVDGHNIVSLRDCLLENNEQGKPRLIIAHTIKGKGVPIMEQNPNWHFKLPKSKKEKMAFAQALDISEEEWEA</sequence>
<dbReference type="PANTHER" id="PTHR47514">
    <property type="entry name" value="TRANSKETOLASE N-TERMINAL SECTION-RELATED"/>
    <property type="match status" value="1"/>
</dbReference>
<protein>
    <submittedName>
        <fullName evidence="2">Transketolase</fullName>
    </submittedName>
</protein>
<feature type="domain" description="Transketolase N-terminal" evidence="1">
    <location>
        <begin position="29"/>
        <end position="253"/>
    </location>
</feature>
<dbReference type="SUPFAM" id="SSF52518">
    <property type="entry name" value="Thiamin diphosphate-binding fold (THDP-binding)"/>
    <property type="match status" value="1"/>
</dbReference>
<gene>
    <name evidence="2" type="ORF">SAMN02745671_01928</name>
</gene>
<accession>A0A1M6EMH4</accession>
<dbReference type="RefSeq" id="WP_052212253.1">
    <property type="nucleotide sequence ID" value="NZ_FQYW01000016.1"/>
</dbReference>
<evidence type="ECO:0000313" key="3">
    <source>
        <dbReference type="Proteomes" id="UP000191240"/>
    </source>
</evidence>
<evidence type="ECO:0000313" key="2">
    <source>
        <dbReference type="EMBL" id="SHI86674.1"/>
    </source>
</evidence>
<name>A0A1M6EMH4_9FIRM</name>
<dbReference type="Pfam" id="PF00456">
    <property type="entry name" value="Transketolase_N"/>
    <property type="match status" value="1"/>
</dbReference>
<dbReference type="EMBL" id="FQYW01000016">
    <property type="protein sequence ID" value="SHI86674.1"/>
    <property type="molecule type" value="Genomic_DNA"/>
</dbReference>
<dbReference type="Gene3D" id="3.40.50.970">
    <property type="match status" value="1"/>
</dbReference>
<dbReference type="CDD" id="cd02012">
    <property type="entry name" value="TPP_TK"/>
    <property type="match status" value="1"/>
</dbReference>
<dbReference type="Proteomes" id="UP000191240">
    <property type="component" value="Unassembled WGS sequence"/>
</dbReference>